<feature type="transmembrane region" description="Helical" evidence="2">
    <location>
        <begin position="30"/>
        <end position="54"/>
    </location>
</feature>
<reference evidence="3 4" key="1">
    <citation type="journal article" date="2024" name="Nat. Commun.">
        <title>Phylogenomics reveals the evolutionary origins of lichenization in chlorophyte algae.</title>
        <authorList>
            <person name="Puginier C."/>
            <person name="Libourel C."/>
            <person name="Otte J."/>
            <person name="Skaloud P."/>
            <person name="Haon M."/>
            <person name="Grisel S."/>
            <person name="Petersen M."/>
            <person name="Berrin J.G."/>
            <person name="Delaux P.M."/>
            <person name="Dal Grande F."/>
            <person name="Keller J."/>
        </authorList>
    </citation>
    <scope>NUCLEOTIDE SEQUENCE [LARGE SCALE GENOMIC DNA]</scope>
    <source>
        <strain evidence="3 4">SAG 2145</strain>
    </source>
</reference>
<organism evidence="3 4">
    <name type="scientific">Apatococcus lobatus</name>
    <dbReference type="NCBI Taxonomy" id="904363"/>
    <lineage>
        <taxon>Eukaryota</taxon>
        <taxon>Viridiplantae</taxon>
        <taxon>Chlorophyta</taxon>
        <taxon>core chlorophytes</taxon>
        <taxon>Trebouxiophyceae</taxon>
        <taxon>Chlorellales</taxon>
        <taxon>Chlorellaceae</taxon>
        <taxon>Apatococcus</taxon>
    </lineage>
</organism>
<dbReference type="PANTHER" id="PTHR36367:SF2">
    <property type="entry name" value="TRANSMEMBRANE PROTEIN"/>
    <property type="match status" value="1"/>
</dbReference>
<feature type="compositionally biased region" description="Polar residues" evidence="1">
    <location>
        <begin position="184"/>
        <end position="203"/>
    </location>
</feature>
<feature type="region of interest" description="Disordered" evidence="1">
    <location>
        <begin position="259"/>
        <end position="279"/>
    </location>
</feature>
<feature type="region of interest" description="Disordered" evidence="1">
    <location>
        <begin position="99"/>
        <end position="203"/>
    </location>
</feature>
<dbReference type="AlphaFoldDB" id="A0AAW1QND5"/>
<sequence>MAGSSAWNQPPPVLAQSSDLRDTRYTFNSAFSYLFAAGCSAYVAAHSPALSAYVDVSQSAAQLLGPGAYGAAALLGIMGAASLAGASKRKRKAREWQQELTEPKRQLLGLPRQLPGAPATPPAQQKPAGPLTPVRPSPSSISLSPPLRATALKPPGTPSQTALPKPVEAFTPPTQHGLRLATGASPNRASTITTPSSGSRVINTPEQLKPYLEALEMTFAHPATPEMGFSGYSMGFPAPPSSAPRDATNAGMAMGQHAPTYRPSLQPKRGLAAPTAEGGRLELSPPEALDALLAKLHCSRRTLEVWTGRLREWLAHDLLQPLAAIIKHGHQDVQKAAAKLGWSGVELSPLGAVNGSSDSSGVVVAARAAAARAAEDAPAAAMRQTLVDALTRGQQPAEQLSLCLLAVSRYQRVGALLKGEQPRGILPPCPQGYIASRIRQLAEGSCVHDFEWNGGGEWNGHPWKAGELPTDTTLIFYLFAAFIEAPRWEWPVQEWNAATGLSRDGPLYVGVLPDRRPAAYQAVLGVIPDKLDFRGGMSVLLGSRLGQAASTSQPEAGPWLTLALEGRVALTVCSYHSLFHTILLFLQNAKLNSGAVIGGRTLSYMGLTVQPCLARRQAQGQMQLQSHLPGVLERRQQCLHARSDHGLSLRSWGLRPLPTKKLEPQSKGWSTTCRRKQCLVSCRSSQDSKTTSQSTETSSTLKEDRQGLTAPAVALWCFYGVYLWWLTASPYLPGPPIWQIQAADLKDVINESINFWYVNIGLEAAGLPYVPAEASHPVSEALFNFVNTWSFILLPLMVYDARGRKRIALWIGAMFATNVFMVPYFALRISPGAKPSGQLPAPKSPVPGVKWPAFTRLFAWPAIIVTAISAVWLVAARPEMGGSLSDRWAYLLQAAQSDRAFAAFLSDMVLYSIWQVVLMRDAPALYRRIPYFGILAWYLDFRRPALDQRKTEACADIFKRLHTARPSVLSRYEETLCTLCMRVQKHGRSMAAAKLADSAPKDCRCTSAEVAPSSCTYLPASADFAHIQKEPPGAALLFRMLCTAEAPERPAMQW</sequence>
<evidence type="ECO:0000256" key="1">
    <source>
        <dbReference type="SAM" id="MobiDB-lite"/>
    </source>
</evidence>
<dbReference type="InterPro" id="IPR019176">
    <property type="entry name" value="Cytochrome_B561-rel"/>
</dbReference>
<feature type="transmembrane region" description="Helical" evidence="2">
    <location>
        <begin position="807"/>
        <end position="827"/>
    </location>
</feature>
<accession>A0AAW1QND5</accession>
<evidence type="ECO:0000256" key="2">
    <source>
        <dbReference type="SAM" id="Phobius"/>
    </source>
</evidence>
<comment type="caution">
    <text evidence="3">The sequence shown here is derived from an EMBL/GenBank/DDBJ whole genome shotgun (WGS) entry which is preliminary data.</text>
</comment>
<protein>
    <submittedName>
        <fullName evidence="3">Uncharacterized protein</fullName>
    </submittedName>
</protein>
<evidence type="ECO:0000313" key="3">
    <source>
        <dbReference type="EMBL" id="KAK9822907.1"/>
    </source>
</evidence>
<feature type="transmembrane region" description="Helical" evidence="2">
    <location>
        <begin position="857"/>
        <end position="875"/>
    </location>
</feature>
<dbReference type="Proteomes" id="UP001438707">
    <property type="component" value="Unassembled WGS sequence"/>
</dbReference>
<name>A0AAW1QND5_9CHLO</name>
<keyword evidence="2" id="KW-0812">Transmembrane</keyword>
<dbReference type="PANTHER" id="PTHR36367">
    <property type="entry name" value="TRANSMEMBRANE PROTEIN"/>
    <property type="match status" value="1"/>
</dbReference>
<evidence type="ECO:0000313" key="4">
    <source>
        <dbReference type="Proteomes" id="UP001438707"/>
    </source>
</evidence>
<keyword evidence="2" id="KW-0472">Membrane</keyword>
<keyword evidence="2" id="KW-1133">Transmembrane helix</keyword>
<dbReference type="Pfam" id="PF09786">
    <property type="entry name" value="CytochromB561_N"/>
    <property type="match status" value="1"/>
</dbReference>
<keyword evidence="4" id="KW-1185">Reference proteome</keyword>
<feature type="compositionally biased region" description="Low complexity" evidence="1">
    <location>
        <begin position="137"/>
        <end position="148"/>
    </location>
</feature>
<feature type="transmembrane region" description="Helical" evidence="2">
    <location>
        <begin position="66"/>
        <end position="86"/>
    </location>
</feature>
<gene>
    <name evidence="3" type="ORF">WJX74_003579</name>
</gene>
<proteinExistence type="predicted"/>
<dbReference type="EMBL" id="JALJOS010000029">
    <property type="protein sequence ID" value="KAK9822907.1"/>
    <property type="molecule type" value="Genomic_DNA"/>
</dbReference>